<keyword evidence="3" id="KW-1185">Reference proteome</keyword>
<dbReference type="InterPro" id="IPR026960">
    <property type="entry name" value="RVT-Znf"/>
</dbReference>
<dbReference type="AlphaFoldDB" id="A0A7J9JL60"/>
<feature type="non-terminal residue" evidence="2">
    <location>
        <position position="1"/>
    </location>
</feature>
<proteinExistence type="predicted"/>
<feature type="domain" description="Reverse transcriptase zinc-binding" evidence="1">
    <location>
        <begin position="29"/>
        <end position="100"/>
    </location>
</feature>
<protein>
    <recommendedName>
        <fullName evidence="1">Reverse transcriptase zinc-binding domain-containing protein</fullName>
    </recommendedName>
</protein>
<accession>A0A7J9JL60</accession>
<dbReference type="Proteomes" id="UP000593575">
    <property type="component" value="Unassembled WGS sequence"/>
</dbReference>
<gene>
    <name evidence="2" type="ORF">Goarm_007196</name>
</gene>
<evidence type="ECO:0000259" key="1">
    <source>
        <dbReference type="Pfam" id="PF13966"/>
    </source>
</evidence>
<dbReference type="Pfam" id="PF13966">
    <property type="entry name" value="zf-RVT"/>
    <property type="match status" value="1"/>
</dbReference>
<evidence type="ECO:0000313" key="2">
    <source>
        <dbReference type="EMBL" id="MBA0834875.1"/>
    </source>
</evidence>
<name>A0A7J9JL60_9ROSI</name>
<evidence type="ECO:0000313" key="3">
    <source>
        <dbReference type="Proteomes" id="UP000593575"/>
    </source>
</evidence>
<organism evidence="2 3">
    <name type="scientific">Gossypium armourianum</name>
    <dbReference type="NCBI Taxonomy" id="34283"/>
    <lineage>
        <taxon>Eukaryota</taxon>
        <taxon>Viridiplantae</taxon>
        <taxon>Streptophyta</taxon>
        <taxon>Embryophyta</taxon>
        <taxon>Tracheophyta</taxon>
        <taxon>Spermatophyta</taxon>
        <taxon>Magnoliopsida</taxon>
        <taxon>eudicotyledons</taxon>
        <taxon>Gunneridae</taxon>
        <taxon>Pentapetalae</taxon>
        <taxon>rosids</taxon>
        <taxon>malvids</taxon>
        <taxon>Malvales</taxon>
        <taxon>Malvaceae</taxon>
        <taxon>Malvoideae</taxon>
        <taxon>Gossypium</taxon>
    </lineage>
</organism>
<reference evidence="2 3" key="1">
    <citation type="journal article" date="2019" name="Genome Biol. Evol.">
        <title>Insights into the evolution of the New World diploid cottons (Gossypium, subgenus Houzingenia) based on genome sequencing.</title>
        <authorList>
            <person name="Grover C.E."/>
            <person name="Arick M.A. 2nd"/>
            <person name="Thrash A."/>
            <person name="Conover J.L."/>
            <person name="Sanders W.S."/>
            <person name="Peterson D.G."/>
            <person name="Frelichowski J.E."/>
            <person name="Scheffler J.A."/>
            <person name="Scheffler B.E."/>
            <person name="Wendel J.F."/>
        </authorList>
    </citation>
    <scope>NUCLEOTIDE SEQUENCE [LARGE SCALE GENOMIC DNA]</scope>
    <source>
        <strain evidence="2">6</strain>
        <tissue evidence="2">Leaf</tissue>
    </source>
</reference>
<sequence>MSIGILIFSAYKSQRRLADEFAYWKLKESSWDPRDTNWNIPWKFQGPQRVKVFIWLALKQRLLTNMERVRRGIGSDGSCTVCSFELEDILHAIRDCTAGKEILAQATLFGILASHIWKNRNIFIFQGTTWCPSSEILKGCQERFRNRCFWRNLVRSYKEVDFRIQQSQSYEKVLIQIDSVEVAKAIQESSLSSSNSALILRIHLILK</sequence>
<dbReference type="EMBL" id="JABFAE010000008">
    <property type="protein sequence ID" value="MBA0834875.1"/>
    <property type="molecule type" value="Genomic_DNA"/>
</dbReference>
<comment type="caution">
    <text evidence="2">The sequence shown here is derived from an EMBL/GenBank/DDBJ whole genome shotgun (WGS) entry which is preliminary data.</text>
</comment>